<dbReference type="PROSITE" id="PS51897">
    <property type="entry name" value="ANNEXIN_2"/>
    <property type="match status" value="1"/>
</dbReference>
<dbReference type="AlphaFoldDB" id="A0A0C2DLL6"/>
<sequence length="119" mass="13932">MTGNEWSCAAEQLKVEKHMQNLVKVRELPENFCFSEDFLWFKRRAYTGWSELTGISTRDKDLIRVLVSRAEIDLAAIQVEYERLFKKPLLQVIRDECKGAYRDALTSIVKGNRSHSYMN</sequence>
<dbReference type="Gene3D" id="1.10.220.10">
    <property type="entry name" value="Annexin"/>
    <property type="match status" value="1"/>
</dbReference>
<evidence type="ECO:0000256" key="2">
    <source>
        <dbReference type="ARBA" id="ARBA00022737"/>
    </source>
</evidence>
<dbReference type="PANTHER" id="PTHR10502">
    <property type="entry name" value="ANNEXIN"/>
    <property type="match status" value="1"/>
</dbReference>
<dbReference type="EMBL" id="KN728614">
    <property type="protein sequence ID" value="KIH63502.1"/>
    <property type="molecule type" value="Genomic_DNA"/>
</dbReference>
<dbReference type="GO" id="GO:0005737">
    <property type="term" value="C:cytoplasm"/>
    <property type="evidence" value="ECO:0007669"/>
    <property type="project" value="TreeGrafter"/>
</dbReference>
<dbReference type="OrthoDB" id="37886at2759"/>
<evidence type="ECO:0000256" key="1">
    <source>
        <dbReference type="ARBA" id="ARBA00007831"/>
    </source>
</evidence>
<evidence type="ECO:0000313" key="5">
    <source>
        <dbReference type="Proteomes" id="UP000054047"/>
    </source>
</evidence>
<dbReference type="Proteomes" id="UP000054047">
    <property type="component" value="Unassembled WGS sequence"/>
</dbReference>
<dbReference type="PRINTS" id="PR00196">
    <property type="entry name" value="ANNEXIN"/>
</dbReference>
<dbReference type="InterPro" id="IPR018502">
    <property type="entry name" value="Annexin_repeat"/>
</dbReference>
<dbReference type="GO" id="GO:0012506">
    <property type="term" value="C:vesicle membrane"/>
    <property type="evidence" value="ECO:0007669"/>
    <property type="project" value="TreeGrafter"/>
</dbReference>
<organism evidence="4 5">
    <name type="scientific">Ancylostoma duodenale</name>
    <dbReference type="NCBI Taxonomy" id="51022"/>
    <lineage>
        <taxon>Eukaryota</taxon>
        <taxon>Metazoa</taxon>
        <taxon>Ecdysozoa</taxon>
        <taxon>Nematoda</taxon>
        <taxon>Chromadorea</taxon>
        <taxon>Rhabditida</taxon>
        <taxon>Rhabditina</taxon>
        <taxon>Rhabditomorpha</taxon>
        <taxon>Strongyloidea</taxon>
        <taxon>Ancylostomatidae</taxon>
        <taxon>Ancylostomatinae</taxon>
        <taxon>Ancylostoma</taxon>
    </lineage>
</organism>
<accession>A0A0C2DLL6</accession>
<dbReference type="SUPFAM" id="SSF47874">
    <property type="entry name" value="Annexin"/>
    <property type="match status" value="1"/>
</dbReference>
<name>A0A0C2DLL6_9BILA</name>
<keyword evidence="5" id="KW-1185">Reference proteome</keyword>
<dbReference type="InterPro" id="IPR001464">
    <property type="entry name" value="Annexin"/>
</dbReference>
<dbReference type="GO" id="GO:0005544">
    <property type="term" value="F:calcium-dependent phospholipid binding"/>
    <property type="evidence" value="ECO:0007669"/>
    <property type="project" value="InterPro"/>
</dbReference>
<dbReference type="InterPro" id="IPR037104">
    <property type="entry name" value="Annexin_sf"/>
</dbReference>
<keyword evidence="3" id="KW-0041">Annexin</keyword>
<gene>
    <name evidence="4" type="ORF">ANCDUO_06197</name>
</gene>
<dbReference type="PANTHER" id="PTHR10502:SF177">
    <property type="entry name" value="ANNEXIN B10"/>
    <property type="match status" value="1"/>
</dbReference>
<dbReference type="GO" id="GO:0001786">
    <property type="term" value="F:phosphatidylserine binding"/>
    <property type="evidence" value="ECO:0007669"/>
    <property type="project" value="TreeGrafter"/>
</dbReference>
<reference evidence="4 5" key="1">
    <citation type="submission" date="2013-12" db="EMBL/GenBank/DDBJ databases">
        <title>Draft genome of the parsitic nematode Ancylostoma duodenale.</title>
        <authorList>
            <person name="Mitreva M."/>
        </authorList>
    </citation>
    <scope>NUCLEOTIDE SEQUENCE [LARGE SCALE GENOMIC DNA]</scope>
    <source>
        <strain evidence="4 5">Zhejiang</strain>
    </source>
</reference>
<keyword evidence="2" id="KW-0677">Repeat</keyword>
<dbReference type="SMART" id="SM00335">
    <property type="entry name" value="ANX"/>
    <property type="match status" value="1"/>
</dbReference>
<protein>
    <submittedName>
        <fullName evidence="4">Annexin</fullName>
    </submittedName>
</protein>
<dbReference type="Pfam" id="PF00191">
    <property type="entry name" value="Annexin"/>
    <property type="match status" value="1"/>
</dbReference>
<dbReference type="GO" id="GO:0005886">
    <property type="term" value="C:plasma membrane"/>
    <property type="evidence" value="ECO:0007669"/>
    <property type="project" value="TreeGrafter"/>
</dbReference>
<dbReference type="GO" id="GO:0005509">
    <property type="term" value="F:calcium ion binding"/>
    <property type="evidence" value="ECO:0007669"/>
    <property type="project" value="InterPro"/>
</dbReference>
<dbReference type="GO" id="GO:0043395">
    <property type="term" value="F:heparan sulfate proteoglycan binding"/>
    <property type="evidence" value="ECO:0007669"/>
    <property type="project" value="TreeGrafter"/>
</dbReference>
<comment type="similarity">
    <text evidence="1">Belongs to the annexin family.</text>
</comment>
<dbReference type="GO" id="GO:0005634">
    <property type="term" value="C:nucleus"/>
    <property type="evidence" value="ECO:0007669"/>
    <property type="project" value="TreeGrafter"/>
</dbReference>
<evidence type="ECO:0000313" key="4">
    <source>
        <dbReference type="EMBL" id="KIH63502.1"/>
    </source>
</evidence>
<proteinExistence type="inferred from homology"/>
<evidence type="ECO:0000256" key="3">
    <source>
        <dbReference type="ARBA" id="ARBA00023216"/>
    </source>
</evidence>